<gene>
    <name evidence="4" type="ORF">JCM10512_4748</name>
</gene>
<dbReference type="Pfam" id="PF00149">
    <property type="entry name" value="Metallophos"/>
    <property type="match status" value="1"/>
</dbReference>
<comment type="caution">
    <text evidence="4">The sequence shown here is derived from an EMBL/GenBank/DDBJ whole genome shotgun (WGS) entry which is preliminary data.</text>
</comment>
<dbReference type="Pfam" id="PF16371">
    <property type="entry name" value="MetallophosN"/>
    <property type="match status" value="1"/>
</dbReference>
<dbReference type="InterPro" id="IPR051918">
    <property type="entry name" value="STPP_CPPED1"/>
</dbReference>
<keyword evidence="5" id="KW-1185">Reference proteome</keyword>
<dbReference type="CDD" id="cd00838">
    <property type="entry name" value="MPP_superfamily"/>
    <property type="match status" value="1"/>
</dbReference>
<dbReference type="Gene3D" id="3.60.21.10">
    <property type="match status" value="1"/>
</dbReference>
<sequence>MNLKESDGVMIFDIVHIIRNGWWTELKEALNENLTDEAQTINGVVSCEGKGVEGVVVTDGLRCVTTDKHGIYRLPSLGDTRFVYISTPAGYLTDCEQTVPQFYKEIDLNQTREYDFLLKKNPKDDNKHLFVLEADVQAGLKKHWELYAPIVDDYRQLIAEYTDRDIFGLNCGDIFWDTPATFYPDYMAKVKKLDIPVYRAIGNHDIDCNGRTYETSYRTFEGYFGPTHYSFNKGNAHYIVVNNNFYVGREYFYIGYLDEGTFQWLKEDLSFVPQGTLVFFVSHIPTRTTEQQRPFNYDYGKLAGETINAAAIHQLLSEYETHFLSGHLHANSNILFNDRQMEHNTAAVCGIWWNADVCIDGTPQGYGVYEVDGNQVKWFYKSANHPKEYQFRCYPVGSSKEFPKDVIVNVWNWDAKWKVEWLEDGRFMGTMTQYTGVDPYTQQVCTDKDRTMQSWISAANTTHMFRATPRNRQAKIEIRVTDRFGEIYTQTVLK</sequence>
<dbReference type="STRING" id="1445607.JCM10512_4748"/>
<dbReference type="PANTHER" id="PTHR43143:SF1">
    <property type="entry name" value="SERINE_THREONINE-PROTEIN PHOSPHATASE CPPED1"/>
    <property type="match status" value="1"/>
</dbReference>
<organism evidence="4 5">
    <name type="scientific">Bacteroides reticulotermitis JCM 10512</name>
    <dbReference type="NCBI Taxonomy" id="1445607"/>
    <lineage>
        <taxon>Bacteria</taxon>
        <taxon>Pseudomonadati</taxon>
        <taxon>Bacteroidota</taxon>
        <taxon>Bacteroidia</taxon>
        <taxon>Bacteroidales</taxon>
        <taxon>Bacteroidaceae</taxon>
        <taxon>Bacteroides</taxon>
    </lineage>
</organism>
<protein>
    <recommendedName>
        <fullName evidence="6">Calcineurin-like phosphoesterase C-terminal domain-containing protein</fullName>
    </recommendedName>
</protein>
<dbReference type="Proteomes" id="UP000019131">
    <property type="component" value="Unassembled WGS sequence"/>
</dbReference>
<feature type="domain" description="Calcineurin-like phosphoesterase C-terminal" evidence="2">
    <location>
        <begin position="342"/>
        <end position="488"/>
    </location>
</feature>
<evidence type="ECO:0000313" key="4">
    <source>
        <dbReference type="EMBL" id="GAE86251.1"/>
    </source>
</evidence>
<dbReference type="GO" id="GO:0016787">
    <property type="term" value="F:hydrolase activity"/>
    <property type="evidence" value="ECO:0007669"/>
    <property type="project" value="InterPro"/>
</dbReference>
<reference evidence="4 5" key="1">
    <citation type="journal article" date="2014" name="Genome Announc.">
        <title>Draft Genome Sequence of Bacteroides reticulotermitis Strain JCM 10512T, Isolated from the Gut of a Termite.</title>
        <authorList>
            <person name="Yuki M."/>
            <person name="Oshima K."/>
            <person name="Suda W."/>
            <person name="Sakamoto M."/>
            <person name="Iida T."/>
            <person name="Hattori M."/>
            <person name="Ohkuma M."/>
        </authorList>
    </citation>
    <scope>NUCLEOTIDE SEQUENCE [LARGE SCALE GENOMIC DNA]</scope>
    <source>
        <strain evidence="4 5">JCM 10512</strain>
    </source>
</reference>
<feature type="domain" description="Calcineurin-like phosphoesterase N-terminal" evidence="3">
    <location>
        <begin position="43"/>
        <end position="117"/>
    </location>
</feature>
<dbReference type="InterPro" id="IPR029052">
    <property type="entry name" value="Metallo-depent_PP-like"/>
</dbReference>
<dbReference type="EMBL" id="BAIV01000039">
    <property type="protein sequence ID" value="GAE86251.1"/>
    <property type="molecule type" value="Genomic_DNA"/>
</dbReference>
<proteinExistence type="predicted"/>
<dbReference type="AlphaFoldDB" id="W4UZ73"/>
<evidence type="ECO:0000259" key="1">
    <source>
        <dbReference type="Pfam" id="PF00149"/>
    </source>
</evidence>
<evidence type="ECO:0000313" key="5">
    <source>
        <dbReference type="Proteomes" id="UP000019131"/>
    </source>
</evidence>
<dbReference type="Pfam" id="PF16370">
    <property type="entry name" value="MetallophosC"/>
    <property type="match status" value="1"/>
</dbReference>
<evidence type="ECO:0008006" key="6">
    <source>
        <dbReference type="Google" id="ProtNLM"/>
    </source>
</evidence>
<evidence type="ECO:0000259" key="3">
    <source>
        <dbReference type="Pfam" id="PF16371"/>
    </source>
</evidence>
<feature type="domain" description="Calcineurin-like phosphoesterase" evidence="1">
    <location>
        <begin position="155"/>
        <end position="330"/>
    </location>
</feature>
<name>W4UZ73_9BACE</name>
<dbReference type="InterPro" id="IPR032285">
    <property type="entry name" value="Metallophos_N"/>
</dbReference>
<evidence type="ECO:0000259" key="2">
    <source>
        <dbReference type="Pfam" id="PF16370"/>
    </source>
</evidence>
<dbReference type="InterPro" id="IPR004843">
    <property type="entry name" value="Calcineurin-like_PHP"/>
</dbReference>
<dbReference type="PANTHER" id="PTHR43143">
    <property type="entry name" value="METALLOPHOSPHOESTERASE, CALCINEURIN SUPERFAMILY"/>
    <property type="match status" value="1"/>
</dbReference>
<dbReference type="InterPro" id="IPR032288">
    <property type="entry name" value="Metallophos_C"/>
</dbReference>
<dbReference type="SUPFAM" id="SSF56300">
    <property type="entry name" value="Metallo-dependent phosphatases"/>
    <property type="match status" value="1"/>
</dbReference>
<accession>W4UZ73</accession>